<comment type="caution">
    <text evidence="2">The sequence shown here is derived from an EMBL/GenBank/DDBJ whole genome shotgun (WGS) entry which is preliminary data.</text>
</comment>
<dbReference type="InterPro" id="IPR053141">
    <property type="entry name" value="Mycobact_SerProt_Inhib_Rv3364c"/>
</dbReference>
<sequence>MTFPDTPAPGVSRALGFLLDRFCSENPDVSHALAVSGDGIPLAASGGVDPAIRDQLGASTSGLIGLAVGMASFMRAGEVHDIVVNFDSGWVIVQRPSRRLVLTALAGFDAEMGRVHHELVRLGEAAGRVLEPGPRVTA</sequence>
<evidence type="ECO:0000313" key="2">
    <source>
        <dbReference type="EMBL" id="MDI6100815.1"/>
    </source>
</evidence>
<dbReference type="Pfam" id="PF03259">
    <property type="entry name" value="Robl_LC7"/>
    <property type="match status" value="1"/>
</dbReference>
<accession>A0ABT6WM55</accession>
<protein>
    <submittedName>
        <fullName evidence="2">Roadblock/LC7 domain-containing protein</fullName>
    </submittedName>
</protein>
<feature type="domain" description="Roadblock/LAMTOR2" evidence="1">
    <location>
        <begin position="16"/>
        <end position="106"/>
    </location>
</feature>
<keyword evidence="3" id="KW-1185">Reference proteome</keyword>
<gene>
    <name evidence="2" type="ORF">QLQ12_19575</name>
</gene>
<dbReference type="RefSeq" id="WP_282761647.1">
    <property type="nucleotide sequence ID" value="NZ_JASCTH010000012.1"/>
</dbReference>
<evidence type="ECO:0000313" key="3">
    <source>
        <dbReference type="Proteomes" id="UP001241758"/>
    </source>
</evidence>
<dbReference type="PANTHER" id="PTHR36222">
    <property type="entry name" value="SERINE PROTEASE INHIBITOR RV3364C"/>
    <property type="match status" value="1"/>
</dbReference>
<evidence type="ECO:0000259" key="1">
    <source>
        <dbReference type="SMART" id="SM00960"/>
    </source>
</evidence>
<organism evidence="2 3">
    <name type="scientific">Actinoplanes sandaracinus</name>
    <dbReference type="NCBI Taxonomy" id="3045177"/>
    <lineage>
        <taxon>Bacteria</taxon>
        <taxon>Bacillati</taxon>
        <taxon>Actinomycetota</taxon>
        <taxon>Actinomycetes</taxon>
        <taxon>Micromonosporales</taxon>
        <taxon>Micromonosporaceae</taxon>
        <taxon>Actinoplanes</taxon>
    </lineage>
</organism>
<dbReference type="Gene3D" id="3.30.450.30">
    <property type="entry name" value="Dynein light chain 2a, cytoplasmic"/>
    <property type="match status" value="1"/>
</dbReference>
<name>A0ABT6WM55_9ACTN</name>
<dbReference type="SUPFAM" id="SSF103196">
    <property type="entry name" value="Roadblock/LC7 domain"/>
    <property type="match status" value="1"/>
</dbReference>
<dbReference type="SMART" id="SM00960">
    <property type="entry name" value="Robl_LC7"/>
    <property type="match status" value="1"/>
</dbReference>
<dbReference type="InterPro" id="IPR004942">
    <property type="entry name" value="Roadblock/LAMTOR2_dom"/>
</dbReference>
<dbReference type="PANTHER" id="PTHR36222:SF1">
    <property type="entry name" value="SERINE PROTEASE INHIBITOR RV3364C"/>
    <property type="match status" value="1"/>
</dbReference>
<dbReference type="Proteomes" id="UP001241758">
    <property type="component" value="Unassembled WGS sequence"/>
</dbReference>
<proteinExistence type="predicted"/>
<dbReference type="EMBL" id="JASCTH010000012">
    <property type="protein sequence ID" value="MDI6100815.1"/>
    <property type="molecule type" value="Genomic_DNA"/>
</dbReference>
<reference evidence="2 3" key="1">
    <citation type="submission" date="2023-05" db="EMBL/GenBank/DDBJ databases">
        <title>Actinoplanes sp. NEAU-A12 genome sequencing.</title>
        <authorList>
            <person name="Wang Z.-S."/>
        </authorList>
    </citation>
    <scope>NUCLEOTIDE SEQUENCE [LARGE SCALE GENOMIC DNA]</scope>
    <source>
        <strain evidence="2 3">NEAU-A12</strain>
    </source>
</reference>